<dbReference type="Pfam" id="PF00857">
    <property type="entry name" value="Isochorismatase"/>
    <property type="match status" value="1"/>
</dbReference>
<dbReference type="EMBL" id="FXAT01000013">
    <property type="protein sequence ID" value="SMG59505.1"/>
    <property type="molecule type" value="Genomic_DNA"/>
</dbReference>
<dbReference type="InterPro" id="IPR050272">
    <property type="entry name" value="Isochorismatase-like_hydrls"/>
</dbReference>
<sequence length="212" mass="23691">MTDLTYAPELTGLLIVDPYNDFLSEGGKLYQLSKETLIKLDVVEHMRQILAAARSHGMQVFIAPHHRWRETDTYAHWKTMPPVQADAANHRVFAEGTWGGCFHPDFEPKPGDVVAQEHWMSSGFANTDLDLLLKKYGVRKVIVVGLRANTCIESTVRFAAELGYEVTLVKDAIGSFGFPEMDASLKFNFPQYASAILSTAELIEKLTNASKE</sequence>
<keyword evidence="1" id="KW-0378">Hydrolase</keyword>
<protein>
    <submittedName>
        <fullName evidence="3">Nicotinamidase-related amidase</fullName>
    </submittedName>
</protein>
<name>A0A1X7M054_9BURK</name>
<evidence type="ECO:0000256" key="1">
    <source>
        <dbReference type="ARBA" id="ARBA00022801"/>
    </source>
</evidence>
<dbReference type="GO" id="GO:0016787">
    <property type="term" value="F:hydrolase activity"/>
    <property type="evidence" value="ECO:0007669"/>
    <property type="project" value="UniProtKB-KW"/>
</dbReference>
<gene>
    <name evidence="3" type="ORF">SAMN06265784_11379</name>
</gene>
<evidence type="ECO:0000259" key="2">
    <source>
        <dbReference type="Pfam" id="PF00857"/>
    </source>
</evidence>
<reference evidence="4" key="1">
    <citation type="submission" date="2017-04" db="EMBL/GenBank/DDBJ databases">
        <authorList>
            <person name="Varghese N."/>
            <person name="Submissions S."/>
        </authorList>
    </citation>
    <scope>NUCLEOTIDE SEQUENCE [LARGE SCALE GENOMIC DNA]</scope>
    <source>
        <strain evidence="4">LMG 29540</strain>
    </source>
</reference>
<dbReference type="RefSeq" id="WP_085488855.1">
    <property type="nucleotide sequence ID" value="NZ_FXAT01000013.1"/>
</dbReference>
<dbReference type="OrthoDB" id="9781985at2"/>
<accession>A0A1X7M054</accession>
<evidence type="ECO:0000313" key="4">
    <source>
        <dbReference type="Proteomes" id="UP000193228"/>
    </source>
</evidence>
<dbReference type="Gene3D" id="3.40.50.850">
    <property type="entry name" value="Isochorismatase-like"/>
    <property type="match status" value="1"/>
</dbReference>
<dbReference type="InterPro" id="IPR000868">
    <property type="entry name" value="Isochorismatase-like_dom"/>
</dbReference>
<dbReference type="STRING" id="1515439.SAMN06265784_11379"/>
<proteinExistence type="predicted"/>
<dbReference type="Proteomes" id="UP000193228">
    <property type="component" value="Unassembled WGS sequence"/>
</dbReference>
<dbReference type="AlphaFoldDB" id="A0A1X7M054"/>
<feature type="domain" description="Isochorismatase-like" evidence="2">
    <location>
        <begin position="12"/>
        <end position="197"/>
    </location>
</feature>
<keyword evidence="4" id="KW-1185">Reference proteome</keyword>
<evidence type="ECO:0000313" key="3">
    <source>
        <dbReference type="EMBL" id="SMG59505.1"/>
    </source>
</evidence>
<dbReference type="InterPro" id="IPR036380">
    <property type="entry name" value="Isochorismatase-like_sf"/>
</dbReference>
<dbReference type="SUPFAM" id="SSF52499">
    <property type="entry name" value="Isochorismatase-like hydrolases"/>
    <property type="match status" value="1"/>
</dbReference>
<dbReference type="PANTHER" id="PTHR43540">
    <property type="entry name" value="PEROXYUREIDOACRYLATE/UREIDOACRYLATE AMIDOHYDROLASE-RELATED"/>
    <property type="match status" value="1"/>
</dbReference>
<organism evidence="3 4">
    <name type="scientific">Paraburkholderia susongensis</name>
    <dbReference type="NCBI Taxonomy" id="1515439"/>
    <lineage>
        <taxon>Bacteria</taxon>
        <taxon>Pseudomonadati</taxon>
        <taxon>Pseudomonadota</taxon>
        <taxon>Betaproteobacteria</taxon>
        <taxon>Burkholderiales</taxon>
        <taxon>Burkholderiaceae</taxon>
        <taxon>Paraburkholderia</taxon>
    </lineage>
</organism>
<dbReference type="CDD" id="cd00431">
    <property type="entry name" value="cysteine_hydrolases"/>
    <property type="match status" value="1"/>
</dbReference>
<dbReference type="PANTHER" id="PTHR43540:SF16">
    <property type="entry name" value="ISOCHORISMATASE-LIKE DOMAIN-CONTAINING PROTEIN"/>
    <property type="match status" value="1"/>
</dbReference>